<dbReference type="RefSeq" id="WP_209460354.1">
    <property type="nucleotide sequence ID" value="NZ_JAGGKC010000025.1"/>
</dbReference>
<evidence type="ECO:0000313" key="2">
    <source>
        <dbReference type="Proteomes" id="UP001519271"/>
    </source>
</evidence>
<sequence length="100" mass="11632">MRIKISPEAMDFIVEKGNNVYIVVANAMGRISWVHPVPSIYVGVPKHSERFVKYEKDGVNLYIDMRYPLKDEIRITLDKIFNIRKLYAEGRLVESLFNTA</sequence>
<comment type="caution">
    <text evidence="1">The sequence shown here is derived from an EMBL/GenBank/DDBJ whole genome shotgun (WGS) entry which is preliminary data.</text>
</comment>
<reference evidence="1 2" key="1">
    <citation type="submission" date="2021-03" db="EMBL/GenBank/DDBJ databases">
        <title>Genomic Encyclopedia of Type Strains, Phase IV (KMG-IV): sequencing the most valuable type-strain genomes for metagenomic binning, comparative biology and taxonomic classification.</title>
        <authorList>
            <person name="Goeker M."/>
        </authorList>
    </citation>
    <scope>NUCLEOTIDE SEQUENCE [LARGE SCALE GENOMIC DNA]</scope>
    <source>
        <strain evidence="1 2">DSM 6139</strain>
    </source>
</reference>
<keyword evidence="2" id="KW-1185">Reference proteome</keyword>
<protein>
    <submittedName>
        <fullName evidence="1">Uncharacterized protein</fullName>
    </submittedName>
</protein>
<proteinExistence type="predicted"/>
<dbReference type="InterPro" id="IPR049744">
    <property type="entry name" value="CC/Se_fam"/>
</dbReference>
<accession>A0ABS4G6G7</accession>
<organism evidence="1 2">
    <name type="scientific">Youngiibacter multivorans</name>
    <dbReference type="NCBI Taxonomy" id="937251"/>
    <lineage>
        <taxon>Bacteria</taxon>
        <taxon>Bacillati</taxon>
        <taxon>Bacillota</taxon>
        <taxon>Clostridia</taxon>
        <taxon>Eubacteriales</taxon>
        <taxon>Clostridiaceae</taxon>
        <taxon>Youngiibacter</taxon>
    </lineage>
</organism>
<dbReference type="NCBIfam" id="NF041239">
    <property type="entry name" value="Moor_selen_rel"/>
    <property type="match status" value="1"/>
</dbReference>
<name>A0ABS4G6G7_9CLOT</name>
<gene>
    <name evidence="1" type="ORF">J2Z34_002671</name>
</gene>
<dbReference type="EMBL" id="JAGGKC010000025">
    <property type="protein sequence ID" value="MBP1920173.1"/>
    <property type="molecule type" value="Genomic_DNA"/>
</dbReference>
<dbReference type="Proteomes" id="UP001519271">
    <property type="component" value="Unassembled WGS sequence"/>
</dbReference>
<evidence type="ECO:0000313" key="1">
    <source>
        <dbReference type="EMBL" id="MBP1920173.1"/>
    </source>
</evidence>